<dbReference type="Pfam" id="PF00135">
    <property type="entry name" value="COesterase"/>
    <property type="match status" value="1"/>
</dbReference>
<comment type="caution">
    <text evidence="6">The sequence shown here is derived from an EMBL/GenBank/DDBJ whole genome shotgun (WGS) entry which is preliminary data.</text>
</comment>
<accession>A0A318ULD8</accession>
<evidence type="ECO:0000256" key="1">
    <source>
        <dbReference type="ARBA" id="ARBA00005964"/>
    </source>
</evidence>
<dbReference type="Proteomes" id="UP000248198">
    <property type="component" value="Unassembled WGS sequence"/>
</dbReference>
<dbReference type="InterPro" id="IPR002168">
    <property type="entry name" value="Lipase_GDXG_HIS_AS"/>
</dbReference>
<dbReference type="EMBL" id="QKLU01000001">
    <property type="protein sequence ID" value="PYF77192.1"/>
    <property type="molecule type" value="Genomic_DNA"/>
</dbReference>
<name>A0A318ULD8_9SPHI</name>
<dbReference type="InterPro" id="IPR050309">
    <property type="entry name" value="Type-B_Carboxylest/Lipase"/>
</dbReference>
<dbReference type="Gene3D" id="3.40.50.1820">
    <property type="entry name" value="alpha/beta hydrolase"/>
    <property type="match status" value="1"/>
</dbReference>
<evidence type="ECO:0000256" key="2">
    <source>
        <dbReference type="ARBA" id="ARBA00010515"/>
    </source>
</evidence>
<evidence type="ECO:0000313" key="7">
    <source>
        <dbReference type="Proteomes" id="UP000248198"/>
    </source>
</evidence>
<proteinExistence type="inferred from homology"/>
<evidence type="ECO:0000256" key="4">
    <source>
        <dbReference type="RuleBase" id="RU361235"/>
    </source>
</evidence>
<keyword evidence="3 4" id="KW-0378">Hydrolase</keyword>
<keyword evidence="4" id="KW-0732">Signal</keyword>
<dbReference type="PROSITE" id="PS01173">
    <property type="entry name" value="LIPASE_GDXG_HIS"/>
    <property type="match status" value="1"/>
</dbReference>
<dbReference type="EC" id="3.1.1.-" evidence="4"/>
<dbReference type="AlphaFoldDB" id="A0A318ULD8"/>
<dbReference type="InterPro" id="IPR029058">
    <property type="entry name" value="AB_hydrolase_fold"/>
</dbReference>
<organism evidence="6 7">
    <name type="scientific">Pedobacter nutrimenti</name>
    <dbReference type="NCBI Taxonomy" id="1241337"/>
    <lineage>
        <taxon>Bacteria</taxon>
        <taxon>Pseudomonadati</taxon>
        <taxon>Bacteroidota</taxon>
        <taxon>Sphingobacteriia</taxon>
        <taxon>Sphingobacteriales</taxon>
        <taxon>Sphingobacteriaceae</taxon>
        <taxon>Pedobacter</taxon>
    </lineage>
</organism>
<feature type="signal peptide" evidence="4">
    <location>
        <begin position="1"/>
        <end position="22"/>
    </location>
</feature>
<evidence type="ECO:0000313" key="6">
    <source>
        <dbReference type="EMBL" id="PYF77192.1"/>
    </source>
</evidence>
<dbReference type="PROSITE" id="PS00122">
    <property type="entry name" value="CARBOXYLESTERASE_B_1"/>
    <property type="match status" value="1"/>
</dbReference>
<dbReference type="InterPro" id="IPR019819">
    <property type="entry name" value="Carboxylesterase_B_CS"/>
</dbReference>
<dbReference type="OrthoDB" id="9775851at2"/>
<protein>
    <recommendedName>
        <fullName evidence="4">Carboxylic ester hydrolase</fullName>
        <ecNumber evidence="4">3.1.1.-</ecNumber>
    </recommendedName>
</protein>
<dbReference type="RefSeq" id="WP_110827260.1">
    <property type="nucleotide sequence ID" value="NZ_QKLU01000001.1"/>
</dbReference>
<gene>
    <name evidence="6" type="ORF">B0O44_101672</name>
</gene>
<dbReference type="SUPFAM" id="SSF53474">
    <property type="entry name" value="alpha/beta-Hydrolases"/>
    <property type="match status" value="1"/>
</dbReference>
<sequence>MRRKIYSYLYLVILFSVHQSHAARVADTLMVKQGFLAGSISTDGRTRIYKGIPYASPPLGILRWKEPQPAQHWKGVRLALEYGNSAMQLTAARNPWTPEFINDQPVAEDCLYLNIWAPKHHKGKKYAVLVYIHGGGYVEGSGSTSIADGENLAKKGIIVVSINYRLGIFGFFTHPELTAESQHHASGNYGLMDQLAALKWIRENISAFGGDSKRVTVCGQSAGAGCVHNLIASPLCKGLISAGIAQSGSDLIPRTPMLNLSQAEKTCQDFFASAGIYSLQQLRALPATELLSYTKKLPGILRPVADGWFLPESVSEIYRQGKQNRVPVLTGINADEGSAKSSYGKLHAQDFQQQSQLSYKAFYFAFNRLYPSETITQAAKAQIESARDFGLASTWLWAISYSKTAQIPVYTYYFSHPIPWPEFPQYGAFHSSEIPYVFHNLDRLNRPWTTEDKRLSEMMSAYWVNFVNTGNPNEAKLPRWPKINPGKNQTLYIDTLIRSKEALSENKMHFFENFFYSLLKRR</sequence>
<feature type="chain" id="PRO_5016188803" description="Carboxylic ester hydrolase" evidence="4">
    <location>
        <begin position="23"/>
        <end position="522"/>
    </location>
</feature>
<dbReference type="PANTHER" id="PTHR11559">
    <property type="entry name" value="CARBOXYLESTERASE"/>
    <property type="match status" value="1"/>
</dbReference>
<comment type="similarity">
    <text evidence="1 4">Belongs to the type-B carboxylesterase/lipase family.</text>
</comment>
<keyword evidence="7" id="KW-1185">Reference proteome</keyword>
<dbReference type="InterPro" id="IPR019826">
    <property type="entry name" value="Carboxylesterase_B_AS"/>
</dbReference>
<reference evidence="6 7" key="1">
    <citation type="submission" date="2018-06" db="EMBL/GenBank/DDBJ databases">
        <title>Genomic Encyclopedia of Archaeal and Bacterial Type Strains, Phase II (KMG-II): from individual species to whole genera.</title>
        <authorList>
            <person name="Goeker M."/>
        </authorList>
    </citation>
    <scope>NUCLEOTIDE SEQUENCE [LARGE SCALE GENOMIC DNA]</scope>
    <source>
        <strain evidence="6 7">DSM 27372</strain>
    </source>
</reference>
<evidence type="ECO:0000259" key="5">
    <source>
        <dbReference type="Pfam" id="PF00135"/>
    </source>
</evidence>
<feature type="domain" description="Carboxylesterase type B" evidence="5">
    <location>
        <begin position="29"/>
        <end position="510"/>
    </location>
</feature>
<dbReference type="GO" id="GO:0016787">
    <property type="term" value="F:hydrolase activity"/>
    <property type="evidence" value="ECO:0007669"/>
    <property type="project" value="UniProtKB-KW"/>
</dbReference>
<dbReference type="PROSITE" id="PS00941">
    <property type="entry name" value="CARBOXYLESTERASE_B_2"/>
    <property type="match status" value="1"/>
</dbReference>
<evidence type="ECO:0000256" key="3">
    <source>
        <dbReference type="ARBA" id="ARBA00022801"/>
    </source>
</evidence>
<dbReference type="InterPro" id="IPR002018">
    <property type="entry name" value="CarbesteraseB"/>
</dbReference>
<comment type="similarity">
    <text evidence="2">Belongs to the 'GDXG' lipolytic enzyme family.</text>
</comment>